<dbReference type="AlphaFoldDB" id="A0A4Z1EVD4"/>
<feature type="compositionally biased region" description="Low complexity" evidence="1">
    <location>
        <begin position="50"/>
        <end position="71"/>
    </location>
</feature>
<keyword evidence="4" id="KW-1185">Reference proteome</keyword>
<dbReference type="PANTHER" id="PTHR38788:SF3">
    <property type="entry name" value="CLR5 DOMAIN-CONTAINING PROTEIN"/>
    <property type="match status" value="1"/>
</dbReference>
<evidence type="ECO:0000313" key="4">
    <source>
        <dbReference type="Proteomes" id="UP000297777"/>
    </source>
</evidence>
<proteinExistence type="predicted"/>
<dbReference type="PANTHER" id="PTHR38788">
    <property type="entry name" value="CLR5 DOMAIN-CONTAINING PROTEIN"/>
    <property type="match status" value="1"/>
</dbReference>
<comment type="caution">
    <text evidence="3">The sequence shown here is derived from an EMBL/GenBank/DDBJ whole genome shotgun (WGS) entry which is preliminary data.</text>
</comment>
<feature type="domain" description="Clr5" evidence="2">
    <location>
        <begin position="112"/>
        <end position="151"/>
    </location>
</feature>
<protein>
    <recommendedName>
        <fullName evidence="2">Clr5 domain-containing protein</fullName>
    </recommendedName>
</protein>
<reference evidence="3 4" key="1">
    <citation type="submission" date="2017-12" db="EMBL/GenBank/DDBJ databases">
        <title>Comparative genomics of Botrytis spp.</title>
        <authorList>
            <person name="Valero-Jimenez C.A."/>
            <person name="Tapia P."/>
            <person name="Veloso J."/>
            <person name="Silva-Moreno E."/>
            <person name="Staats M."/>
            <person name="Valdes J.H."/>
            <person name="Van Kan J.A.L."/>
        </authorList>
    </citation>
    <scope>NUCLEOTIDE SEQUENCE [LARGE SCALE GENOMIC DNA]</scope>
    <source>
        <strain evidence="3 4">Bt9001</strain>
    </source>
</reference>
<gene>
    <name evidence="3" type="ORF">BTUL_0076g00210</name>
</gene>
<evidence type="ECO:0000313" key="3">
    <source>
        <dbReference type="EMBL" id="TGO13121.1"/>
    </source>
</evidence>
<dbReference type="Proteomes" id="UP000297777">
    <property type="component" value="Unassembled WGS sequence"/>
</dbReference>
<sequence>MATNFDFGIDGNAMSQESSGILLEDFNVSEGFDYGIGQLELETSALNSLSASSIPSWPSPSTSPYSFTQPSLPYNDTPTVPSNTAAHANPSMVKPIVPPSKITARPAPKEHSAEEWERQRITFTKLYTTDDKPLKEVMKIMEDEYGFRATVILRKDLKRKREGENSEFRISGREVEPNKIQRFAQRYKVTEESILEFNVETPCYIDCDTPAPIIEDEKIRHRMGEEDNIPDPTILTSPAVESDQDRESRILDTRKKALNQFIRRIGAAVPIDSTFDLSVFKYPPEIDGLSDEMFERLISYVR</sequence>
<feature type="region of interest" description="Disordered" evidence="1">
    <location>
        <begin position="50"/>
        <end position="72"/>
    </location>
</feature>
<organism evidence="3 4">
    <name type="scientific">Botrytis tulipae</name>
    <dbReference type="NCBI Taxonomy" id="87230"/>
    <lineage>
        <taxon>Eukaryota</taxon>
        <taxon>Fungi</taxon>
        <taxon>Dikarya</taxon>
        <taxon>Ascomycota</taxon>
        <taxon>Pezizomycotina</taxon>
        <taxon>Leotiomycetes</taxon>
        <taxon>Helotiales</taxon>
        <taxon>Sclerotiniaceae</taxon>
        <taxon>Botrytis</taxon>
    </lineage>
</organism>
<dbReference type="OrthoDB" id="5986190at2759"/>
<name>A0A4Z1EVD4_9HELO</name>
<dbReference type="InterPro" id="IPR025676">
    <property type="entry name" value="Clr5_dom"/>
</dbReference>
<dbReference type="Pfam" id="PF14420">
    <property type="entry name" value="Clr5"/>
    <property type="match status" value="1"/>
</dbReference>
<evidence type="ECO:0000259" key="2">
    <source>
        <dbReference type="Pfam" id="PF14420"/>
    </source>
</evidence>
<accession>A0A4Z1EVD4</accession>
<dbReference type="EMBL" id="PQXH01000076">
    <property type="protein sequence ID" value="TGO13121.1"/>
    <property type="molecule type" value="Genomic_DNA"/>
</dbReference>
<feature type="region of interest" description="Disordered" evidence="1">
    <location>
        <begin position="86"/>
        <end position="115"/>
    </location>
</feature>
<evidence type="ECO:0000256" key="1">
    <source>
        <dbReference type="SAM" id="MobiDB-lite"/>
    </source>
</evidence>